<dbReference type="InterPro" id="IPR005119">
    <property type="entry name" value="LysR_subst-bd"/>
</dbReference>
<dbReference type="GO" id="GO:0006351">
    <property type="term" value="P:DNA-templated transcription"/>
    <property type="evidence" value="ECO:0007669"/>
    <property type="project" value="TreeGrafter"/>
</dbReference>
<dbReference type="SUPFAM" id="SSF53850">
    <property type="entry name" value="Periplasmic binding protein-like II"/>
    <property type="match status" value="1"/>
</dbReference>
<accession>A0A2S4MA48</accession>
<keyword evidence="3" id="KW-0238">DNA-binding</keyword>
<keyword evidence="7" id="KW-1185">Reference proteome</keyword>
<dbReference type="InterPro" id="IPR000847">
    <property type="entry name" value="LysR_HTH_N"/>
</dbReference>
<protein>
    <submittedName>
        <fullName evidence="6">LysR family transcriptional regulator</fullName>
    </submittedName>
</protein>
<organism evidence="6 7">
    <name type="scientific">Paraburkholderia eburnea</name>
    <dbReference type="NCBI Taxonomy" id="1189126"/>
    <lineage>
        <taxon>Bacteria</taxon>
        <taxon>Pseudomonadati</taxon>
        <taxon>Pseudomonadota</taxon>
        <taxon>Betaproteobacteria</taxon>
        <taxon>Burkholderiales</taxon>
        <taxon>Burkholderiaceae</taxon>
        <taxon>Paraburkholderia</taxon>
    </lineage>
</organism>
<reference evidence="6 7" key="1">
    <citation type="submission" date="2018-01" db="EMBL/GenBank/DDBJ databases">
        <title>Genomic Encyclopedia of Type Strains, Phase III (KMG-III): the genomes of soil and plant-associated and newly described type strains.</title>
        <authorList>
            <person name="Whitman W."/>
        </authorList>
    </citation>
    <scope>NUCLEOTIDE SEQUENCE [LARGE SCALE GENOMIC DNA]</scope>
    <source>
        <strain evidence="6 7">JCM 18070</strain>
    </source>
</reference>
<keyword evidence="4" id="KW-0804">Transcription</keyword>
<dbReference type="RefSeq" id="WP_103704858.1">
    <property type="nucleotide sequence ID" value="NZ_PQGA01000006.1"/>
</dbReference>
<dbReference type="GO" id="GO:0043565">
    <property type="term" value="F:sequence-specific DNA binding"/>
    <property type="evidence" value="ECO:0007669"/>
    <property type="project" value="TreeGrafter"/>
</dbReference>
<dbReference type="GO" id="GO:0003700">
    <property type="term" value="F:DNA-binding transcription factor activity"/>
    <property type="evidence" value="ECO:0007669"/>
    <property type="project" value="InterPro"/>
</dbReference>
<keyword evidence="2" id="KW-0805">Transcription regulation</keyword>
<dbReference type="OrthoDB" id="9072091at2"/>
<comment type="caution">
    <text evidence="6">The sequence shown here is derived from an EMBL/GenBank/DDBJ whole genome shotgun (WGS) entry which is preliminary data.</text>
</comment>
<evidence type="ECO:0000256" key="1">
    <source>
        <dbReference type="ARBA" id="ARBA00009437"/>
    </source>
</evidence>
<dbReference type="PROSITE" id="PS50931">
    <property type="entry name" value="HTH_LYSR"/>
    <property type="match status" value="1"/>
</dbReference>
<feature type="domain" description="HTH lysR-type" evidence="5">
    <location>
        <begin position="1"/>
        <end position="58"/>
    </location>
</feature>
<dbReference type="InterPro" id="IPR058163">
    <property type="entry name" value="LysR-type_TF_proteobact-type"/>
</dbReference>
<evidence type="ECO:0000313" key="6">
    <source>
        <dbReference type="EMBL" id="POR51616.1"/>
    </source>
</evidence>
<dbReference type="PANTHER" id="PTHR30537">
    <property type="entry name" value="HTH-TYPE TRANSCRIPTIONAL REGULATOR"/>
    <property type="match status" value="1"/>
</dbReference>
<dbReference type="SUPFAM" id="SSF46785">
    <property type="entry name" value="Winged helix' DNA-binding domain"/>
    <property type="match status" value="1"/>
</dbReference>
<evidence type="ECO:0000313" key="7">
    <source>
        <dbReference type="Proteomes" id="UP000237381"/>
    </source>
</evidence>
<dbReference type="Pfam" id="PF03466">
    <property type="entry name" value="LysR_substrate"/>
    <property type="match status" value="1"/>
</dbReference>
<dbReference type="PANTHER" id="PTHR30537:SF3">
    <property type="entry name" value="TRANSCRIPTIONAL REGULATORY PROTEIN"/>
    <property type="match status" value="1"/>
</dbReference>
<dbReference type="Pfam" id="PF00126">
    <property type="entry name" value="HTH_1"/>
    <property type="match status" value="1"/>
</dbReference>
<dbReference type="Gene3D" id="1.10.10.10">
    <property type="entry name" value="Winged helix-like DNA-binding domain superfamily/Winged helix DNA-binding domain"/>
    <property type="match status" value="1"/>
</dbReference>
<gene>
    <name evidence="6" type="ORF">B0G62_106150</name>
</gene>
<evidence type="ECO:0000256" key="4">
    <source>
        <dbReference type="ARBA" id="ARBA00023163"/>
    </source>
</evidence>
<evidence type="ECO:0000259" key="5">
    <source>
        <dbReference type="PROSITE" id="PS50931"/>
    </source>
</evidence>
<dbReference type="Gene3D" id="3.40.190.290">
    <property type="match status" value="1"/>
</dbReference>
<name>A0A2S4MA48_9BURK</name>
<proteinExistence type="inferred from homology"/>
<dbReference type="InterPro" id="IPR036390">
    <property type="entry name" value="WH_DNA-bd_sf"/>
</dbReference>
<dbReference type="InterPro" id="IPR036388">
    <property type="entry name" value="WH-like_DNA-bd_sf"/>
</dbReference>
<dbReference type="AlphaFoldDB" id="A0A2S4MA48"/>
<dbReference type="Proteomes" id="UP000237381">
    <property type="component" value="Unassembled WGS sequence"/>
</dbReference>
<evidence type="ECO:0000256" key="3">
    <source>
        <dbReference type="ARBA" id="ARBA00023125"/>
    </source>
</evidence>
<sequence>MDWNDARIFLAIHREGTLRAAARTLNLDQATVGRRLAALEHDLSAALFARTSKGYVLTPAGKLALQPAESMERAAHDLTRQTQGLDKKLAGEVKVTTTDAIALEFVIPSIERLHAKHPEVCVRLNTTTRLLDLATREADIAVRTVRPRNPGLVARRLASWEVGLFASEDYLNRHGLPEEGAAFAGHDLVVYQPYIDAAREPALAGEPLQRGRIVARFDSNLSLRAAIKAGIGIGEIPVNMGARDGLIRVWPSRRREAPYEIWLVTHKDLRRTARIRATIDEIVQSIEL</sequence>
<evidence type="ECO:0000256" key="2">
    <source>
        <dbReference type="ARBA" id="ARBA00023015"/>
    </source>
</evidence>
<comment type="similarity">
    <text evidence="1">Belongs to the LysR transcriptional regulatory family.</text>
</comment>
<dbReference type="EMBL" id="PQGA01000006">
    <property type="protein sequence ID" value="POR51616.1"/>
    <property type="molecule type" value="Genomic_DNA"/>
</dbReference>